<evidence type="ECO:0000313" key="2">
    <source>
        <dbReference type="Proteomes" id="UP000236732"/>
    </source>
</evidence>
<dbReference type="InterPro" id="IPR047951">
    <property type="entry name" value="Transpos_ISL3"/>
</dbReference>
<name>A0A1H6F4D2_9ACTN</name>
<evidence type="ECO:0000313" key="1">
    <source>
        <dbReference type="EMBL" id="SEH03895.1"/>
    </source>
</evidence>
<gene>
    <name evidence="1" type="ORF">SAMN05444920_14718</name>
</gene>
<keyword evidence="2" id="KW-1185">Reference proteome</keyword>
<dbReference type="Proteomes" id="UP000236732">
    <property type="component" value="Unassembled WGS sequence"/>
</dbReference>
<accession>A0A1H6F4D2</accession>
<dbReference type="RefSeq" id="WP_160150790.1">
    <property type="nucleotide sequence ID" value="NZ_FNVT01000047.1"/>
</dbReference>
<reference evidence="1 2" key="1">
    <citation type="submission" date="2016-10" db="EMBL/GenBank/DDBJ databases">
        <authorList>
            <person name="de Groot N.N."/>
        </authorList>
    </citation>
    <scope>NUCLEOTIDE SEQUENCE [LARGE SCALE GENOMIC DNA]</scope>
    <source>
        <strain evidence="1 2">CGMCC 4.7037</strain>
    </source>
</reference>
<proteinExistence type="predicted"/>
<dbReference type="AlphaFoldDB" id="A0A1H6F4D2"/>
<dbReference type="OrthoDB" id="3238779at2"/>
<dbReference type="PANTHER" id="PTHR33498:SF1">
    <property type="entry name" value="TRANSPOSASE FOR INSERTION SEQUENCE ELEMENT IS1557"/>
    <property type="match status" value="1"/>
</dbReference>
<protein>
    <recommendedName>
        <fullName evidence="3">Transposase</fullName>
    </recommendedName>
</protein>
<sequence length="183" mass="19466">MHDRYQRRRRDVSCGGRPIQVELEVRRFFCGDGSGPVATLAEQVDGLTAKHQRRTLGLRGLLERVALALAGNAGSRLARAMGQIVSRFALIRALPDPEAGQVTVLGVDDFAKRKGTSYATSLAIFSGAEPQAGAASKGTAGRVAGEAGRGRRARAEPRWVRAWCTDTIAGGARQALASSSHRS</sequence>
<evidence type="ECO:0008006" key="3">
    <source>
        <dbReference type="Google" id="ProtNLM"/>
    </source>
</evidence>
<dbReference type="PANTHER" id="PTHR33498">
    <property type="entry name" value="TRANSPOSASE FOR INSERTION SEQUENCE ELEMENT IS1557"/>
    <property type="match status" value="1"/>
</dbReference>
<organism evidence="1 2">
    <name type="scientific">Nonomuraea solani</name>
    <dbReference type="NCBI Taxonomy" id="1144553"/>
    <lineage>
        <taxon>Bacteria</taxon>
        <taxon>Bacillati</taxon>
        <taxon>Actinomycetota</taxon>
        <taxon>Actinomycetes</taxon>
        <taxon>Streptosporangiales</taxon>
        <taxon>Streptosporangiaceae</taxon>
        <taxon>Nonomuraea</taxon>
    </lineage>
</organism>
<dbReference type="EMBL" id="FNVT01000047">
    <property type="protein sequence ID" value="SEH03895.1"/>
    <property type="molecule type" value="Genomic_DNA"/>
</dbReference>